<gene>
    <name evidence="4" type="primary">syd</name>
    <name evidence="5" type="ORF">BTJ39_13145</name>
</gene>
<keyword evidence="1 4" id="KW-1003">Cell membrane</keyword>
<evidence type="ECO:0000256" key="1">
    <source>
        <dbReference type="ARBA" id="ARBA00022475"/>
    </source>
</evidence>
<keyword evidence="3 4" id="KW-0472">Membrane</keyword>
<proteinExistence type="inferred from homology"/>
<evidence type="ECO:0000256" key="2">
    <source>
        <dbReference type="ARBA" id="ARBA00022519"/>
    </source>
</evidence>
<protein>
    <recommendedName>
        <fullName evidence="4">Protein Syd</fullName>
    </recommendedName>
</protein>
<comment type="caution">
    <text evidence="5">The sequence shown here is derived from an EMBL/GenBank/DDBJ whole genome shotgun (WGS) entry which is preliminary data.</text>
</comment>
<dbReference type="InterPro" id="IPR009948">
    <property type="entry name" value="Syd"/>
</dbReference>
<evidence type="ECO:0000256" key="4">
    <source>
        <dbReference type="HAMAP-Rule" id="MF_01104"/>
    </source>
</evidence>
<dbReference type="HAMAP" id="MF_01104">
    <property type="entry name" value="Syd"/>
    <property type="match status" value="1"/>
</dbReference>
<evidence type="ECO:0000313" key="5">
    <source>
        <dbReference type="EMBL" id="OON39592.1"/>
    </source>
</evidence>
<dbReference type="CDD" id="cd16323">
    <property type="entry name" value="Syd"/>
    <property type="match status" value="1"/>
</dbReference>
<evidence type="ECO:0000256" key="3">
    <source>
        <dbReference type="ARBA" id="ARBA00023136"/>
    </source>
</evidence>
<dbReference type="STRING" id="1926881.BTJ39_13145"/>
<dbReference type="RefSeq" id="WP_078003157.1">
    <property type="nucleotide sequence ID" value="NZ_MRUL01000008.1"/>
</dbReference>
<dbReference type="OrthoDB" id="5599437at2"/>
<dbReference type="Pfam" id="PF07348">
    <property type="entry name" value="Syd"/>
    <property type="match status" value="1"/>
</dbReference>
<reference evidence="5 6" key="1">
    <citation type="submission" date="2016-12" db="EMBL/GenBank/DDBJ databases">
        <title>Izhakiella australiana sp. nov. of genus Izhakiella isolated from Australian desert.</title>
        <authorList>
            <person name="Ji M."/>
        </authorList>
    </citation>
    <scope>NUCLEOTIDE SEQUENCE [LARGE SCALE GENOMIC DNA]</scope>
    <source>
        <strain evidence="5 6">D4N98</strain>
    </source>
</reference>
<dbReference type="InterPro" id="IPR038228">
    <property type="entry name" value="Syd_sf"/>
</dbReference>
<accession>A0A1S8YKX6</accession>
<dbReference type="Gene3D" id="3.40.1580.20">
    <property type="entry name" value="Syd protein"/>
    <property type="match status" value="1"/>
</dbReference>
<dbReference type="GO" id="GO:0009898">
    <property type="term" value="C:cytoplasmic side of plasma membrane"/>
    <property type="evidence" value="ECO:0007669"/>
    <property type="project" value="InterPro"/>
</dbReference>
<dbReference type="AlphaFoldDB" id="A0A1S8YKX6"/>
<comment type="subcellular location">
    <subcellularLocation>
        <location evidence="4">Cell inner membrane</location>
        <topology evidence="4">Peripheral membrane protein</topology>
        <orientation evidence="4">Cytoplasmic side</orientation>
    </subcellularLocation>
    <text evidence="4">Loosely associated with the cytoplasmic side of the inner membrane, probably via SecY.</text>
</comment>
<keyword evidence="2 4" id="KW-0997">Cell inner membrane</keyword>
<keyword evidence="6" id="KW-1185">Reference proteome</keyword>
<dbReference type="EMBL" id="MRUL01000008">
    <property type="protein sequence ID" value="OON39592.1"/>
    <property type="molecule type" value="Genomic_DNA"/>
</dbReference>
<dbReference type="NCBIfam" id="NF003439">
    <property type="entry name" value="PRK04968.1"/>
    <property type="match status" value="1"/>
</dbReference>
<organism evidence="5 6">
    <name type="scientific">Izhakiella australiensis</name>
    <dbReference type="NCBI Taxonomy" id="1926881"/>
    <lineage>
        <taxon>Bacteria</taxon>
        <taxon>Pseudomonadati</taxon>
        <taxon>Pseudomonadota</taxon>
        <taxon>Gammaproteobacteria</taxon>
        <taxon>Enterobacterales</taxon>
        <taxon>Erwiniaceae</taxon>
        <taxon>Izhakiella</taxon>
    </lineage>
</organism>
<evidence type="ECO:0000313" key="6">
    <source>
        <dbReference type="Proteomes" id="UP000190667"/>
    </source>
</evidence>
<comment type="function">
    <text evidence="4">Interacts with the SecY protein in vivo. May bind preferentially to an uncomplexed state of SecY, thus functioning either as a chelating agent for excess SecY in the cell or as a regulatory factor that negatively controls the translocase function.</text>
</comment>
<sequence>MSEDTAQALKIFTASWCQHWQDSLGHGPLSSELYGIPSPCVITTSGEQVFWQPQPFQPAADLRAVGQALDIEIQPSVSAFYTTQFAGEMTARFDGLDLQLSQVWSPDDFSRTQENLIGHLLMKRRLKQTPTLFIATTGTDLDVVSVCNLTGAVVLERLGSKQRQSLANSLYDFLAQLQPVIS</sequence>
<name>A0A1S8YKX6_9GAMM</name>
<comment type="similarity">
    <text evidence="4">Belongs to the Syd family.</text>
</comment>
<dbReference type="Proteomes" id="UP000190667">
    <property type="component" value="Unassembled WGS sequence"/>
</dbReference>